<dbReference type="InterPro" id="IPR019533">
    <property type="entry name" value="Peptidase_S26"/>
</dbReference>
<dbReference type="InterPro" id="IPR001733">
    <property type="entry name" value="Peptidase_S26B"/>
</dbReference>
<evidence type="ECO:0000256" key="3">
    <source>
        <dbReference type="ARBA" id="ARBA00022989"/>
    </source>
</evidence>
<dbReference type="CDD" id="cd06530">
    <property type="entry name" value="S26_SPase_I"/>
    <property type="match status" value="1"/>
</dbReference>
<dbReference type="KEGG" id="hlo:J0X27_08545"/>
<comment type="subcellular location">
    <subcellularLocation>
        <location evidence="1">Membrane</location>
    </subcellularLocation>
</comment>
<dbReference type="GO" id="GO:0016020">
    <property type="term" value="C:membrane"/>
    <property type="evidence" value="ECO:0007669"/>
    <property type="project" value="UniProtKB-SubCell"/>
</dbReference>
<dbReference type="Proteomes" id="UP000663191">
    <property type="component" value="Chromosome"/>
</dbReference>
<evidence type="ECO:0000313" key="8">
    <source>
        <dbReference type="Proteomes" id="UP000663191"/>
    </source>
</evidence>
<keyword evidence="2 6" id="KW-0812">Transmembrane</keyword>
<dbReference type="PANTHER" id="PTHR10806">
    <property type="entry name" value="SIGNAL PEPTIDASE COMPLEX CATALYTIC SUBUNIT SEC11"/>
    <property type="match status" value="1"/>
</dbReference>
<evidence type="ECO:0000256" key="5">
    <source>
        <dbReference type="SAM" id="MobiDB-lite"/>
    </source>
</evidence>
<feature type="transmembrane region" description="Helical" evidence="6">
    <location>
        <begin position="75"/>
        <end position="99"/>
    </location>
</feature>
<evidence type="ECO:0000256" key="2">
    <source>
        <dbReference type="ARBA" id="ARBA00022692"/>
    </source>
</evidence>
<feature type="transmembrane region" description="Helical" evidence="6">
    <location>
        <begin position="263"/>
        <end position="288"/>
    </location>
</feature>
<keyword evidence="3 6" id="KW-1133">Transmembrane helix</keyword>
<proteinExistence type="predicted"/>
<evidence type="ECO:0000256" key="6">
    <source>
        <dbReference type="SAM" id="Phobius"/>
    </source>
</evidence>
<dbReference type="GO" id="GO:0004252">
    <property type="term" value="F:serine-type endopeptidase activity"/>
    <property type="evidence" value="ECO:0007669"/>
    <property type="project" value="InterPro"/>
</dbReference>
<dbReference type="GO" id="GO:0006465">
    <property type="term" value="P:signal peptide processing"/>
    <property type="evidence" value="ECO:0007669"/>
    <property type="project" value="InterPro"/>
</dbReference>
<feature type="region of interest" description="Disordered" evidence="5">
    <location>
        <begin position="1"/>
        <end position="50"/>
    </location>
</feature>
<dbReference type="RefSeq" id="WP_207271932.1">
    <property type="nucleotide sequence ID" value="NZ_CP071463.1"/>
</dbReference>
<gene>
    <name evidence="7" type="ORF">J0X27_08545</name>
</gene>
<dbReference type="PANTHER" id="PTHR10806:SF6">
    <property type="entry name" value="SIGNAL PEPTIDASE COMPLEX CATALYTIC SUBUNIT SEC11"/>
    <property type="match status" value="1"/>
</dbReference>
<reference evidence="7 8" key="1">
    <citation type="journal article" date="2006" name="Int. J. Syst. Evol. Microbiol.">
        <title>Haloterrigena longa sp. nov. and Haloterrigena limicola sp. nov., extremely halophilic archaea isolated from a salt lake.</title>
        <authorList>
            <person name="Cui H.L."/>
            <person name="Tohty D."/>
            <person name="Zhou P.J."/>
            <person name="Liu S.J."/>
        </authorList>
    </citation>
    <scope>NUCLEOTIDE SEQUENCE [LARGE SCALE GENOMIC DNA]</scope>
    <source>
        <strain evidence="7 8">ABH32</strain>
    </source>
</reference>
<dbReference type="EMBL" id="CP071463">
    <property type="protein sequence ID" value="QSW86844.1"/>
    <property type="molecule type" value="Genomic_DNA"/>
</dbReference>
<protein>
    <submittedName>
        <fullName evidence="7">S26 family signal peptidase</fullName>
    </submittedName>
</protein>
<accession>A0A8A2UE34</accession>
<dbReference type="GeneID" id="63183787"/>
<dbReference type="InterPro" id="IPR036286">
    <property type="entry name" value="LexA/Signal_pep-like_sf"/>
</dbReference>
<name>A0A8A2UE34_9EURY</name>
<evidence type="ECO:0000313" key="7">
    <source>
        <dbReference type="EMBL" id="QSW86844.1"/>
    </source>
</evidence>
<dbReference type="OrthoDB" id="4822at2157"/>
<evidence type="ECO:0000256" key="4">
    <source>
        <dbReference type="ARBA" id="ARBA00023136"/>
    </source>
</evidence>
<feature type="compositionally biased region" description="Basic and acidic residues" evidence="5">
    <location>
        <begin position="1"/>
        <end position="16"/>
    </location>
</feature>
<evidence type="ECO:0000256" key="1">
    <source>
        <dbReference type="ARBA" id="ARBA00004370"/>
    </source>
</evidence>
<dbReference type="SUPFAM" id="SSF51306">
    <property type="entry name" value="LexA/Signal peptidase"/>
    <property type="match status" value="1"/>
</dbReference>
<sequence>MERPDDGDRNRDRAESRAPNPDSPPAPSDDADDQGPTAATRTRSPSDEGVTIEDDGVVRWLLETDDRTVSVCRDIAVILALVGAVNMLLFAVSGAWPLLVAVESGSMEPNVQEGDLVFIVDESRFAGENAVEGTGIVPRDIGRQTDHERLGAAGDVIVFIPDGDPTRTPVIHRAHFWVEEGENWVRTKGEFRSQNEVTCAEIVSCPAPHDGFVTKGDANPAYDQLPRSGSDTTVISPEWITGKAMVRIPWLGQIGLGVDSIRVLTGVGSSAILIATGVLALVLLGTAVGDRGP</sequence>
<dbReference type="AlphaFoldDB" id="A0A8A2UE34"/>
<keyword evidence="4 6" id="KW-0472">Membrane</keyword>
<keyword evidence="8" id="KW-1185">Reference proteome</keyword>
<organism evidence="7 8">
    <name type="scientific">Natrinema longum</name>
    <dbReference type="NCBI Taxonomy" id="370324"/>
    <lineage>
        <taxon>Archaea</taxon>
        <taxon>Methanobacteriati</taxon>
        <taxon>Methanobacteriota</taxon>
        <taxon>Stenosarchaea group</taxon>
        <taxon>Halobacteria</taxon>
        <taxon>Halobacteriales</taxon>
        <taxon>Natrialbaceae</taxon>
        <taxon>Natrinema</taxon>
    </lineage>
</organism>